<evidence type="ECO:0000313" key="2">
    <source>
        <dbReference type="EMBL" id="MBB6251687.1"/>
    </source>
</evidence>
<evidence type="ECO:0000256" key="1">
    <source>
        <dbReference type="SAM" id="SignalP"/>
    </source>
</evidence>
<name>A0A7X0AXR4_9PROT</name>
<dbReference type="EMBL" id="JACIIZ010000005">
    <property type="protein sequence ID" value="MBB6251687.1"/>
    <property type="molecule type" value="Genomic_DNA"/>
</dbReference>
<dbReference type="RefSeq" id="WP_184800344.1">
    <property type="nucleotide sequence ID" value="NZ_JACIIZ010000005.1"/>
</dbReference>
<dbReference type="Proteomes" id="UP000539175">
    <property type="component" value="Unassembled WGS sequence"/>
</dbReference>
<accession>A0A7X0AXR4</accession>
<feature type="chain" id="PRO_5031273114" evidence="1">
    <location>
        <begin position="44"/>
        <end position="104"/>
    </location>
</feature>
<reference evidence="2 3" key="1">
    <citation type="submission" date="2020-08" db="EMBL/GenBank/DDBJ databases">
        <title>Genomic Encyclopedia of Type Strains, Phase IV (KMG-IV): sequencing the most valuable type-strain genomes for metagenomic binning, comparative biology and taxonomic classification.</title>
        <authorList>
            <person name="Goeker M."/>
        </authorList>
    </citation>
    <scope>NUCLEOTIDE SEQUENCE [LARGE SCALE GENOMIC DNA]</scope>
    <source>
        <strain evidence="2 3">DSM 22198</strain>
    </source>
</reference>
<organism evidence="2 3">
    <name type="scientific">Nitrospirillum iridis</name>
    <dbReference type="NCBI Taxonomy" id="765888"/>
    <lineage>
        <taxon>Bacteria</taxon>
        <taxon>Pseudomonadati</taxon>
        <taxon>Pseudomonadota</taxon>
        <taxon>Alphaproteobacteria</taxon>
        <taxon>Rhodospirillales</taxon>
        <taxon>Azospirillaceae</taxon>
        <taxon>Nitrospirillum</taxon>
    </lineage>
</organism>
<feature type="signal peptide" evidence="1">
    <location>
        <begin position="1"/>
        <end position="43"/>
    </location>
</feature>
<keyword evidence="1" id="KW-0732">Signal</keyword>
<dbReference type="AlphaFoldDB" id="A0A7X0AXR4"/>
<sequence length="104" mass="11183">MRPPASQDNDRTPPGRARRCAARRVGVLLLAGAVMGWSATTPAAESEAEAKAVALEASCKPNKVEAVQRLVGNNPDIVYKITCQNGKDLAVYVRCQGRTCFLVR</sequence>
<comment type="caution">
    <text evidence="2">The sequence shown here is derived from an EMBL/GenBank/DDBJ whole genome shotgun (WGS) entry which is preliminary data.</text>
</comment>
<protein>
    <submittedName>
        <fullName evidence="2">Uncharacterized protein YpmB</fullName>
    </submittedName>
</protein>
<keyword evidence="3" id="KW-1185">Reference proteome</keyword>
<gene>
    <name evidence="2" type="ORF">FHS74_002238</name>
</gene>
<proteinExistence type="predicted"/>
<evidence type="ECO:0000313" key="3">
    <source>
        <dbReference type="Proteomes" id="UP000539175"/>
    </source>
</evidence>